<keyword evidence="8" id="KW-1185">Reference proteome</keyword>
<feature type="chain" id="PRO_5047002903" evidence="6">
    <location>
        <begin position="24"/>
        <end position="452"/>
    </location>
</feature>
<keyword evidence="3" id="KW-0813">Transport</keyword>
<dbReference type="Pfam" id="PF01547">
    <property type="entry name" value="SBP_bac_1"/>
    <property type="match status" value="1"/>
</dbReference>
<dbReference type="InterPro" id="IPR006059">
    <property type="entry name" value="SBP"/>
</dbReference>
<feature type="signal peptide" evidence="6">
    <location>
        <begin position="1"/>
        <end position="23"/>
    </location>
</feature>
<evidence type="ECO:0000256" key="3">
    <source>
        <dbReference type="ARBA" id="ARBA00022448"/>
    </source>
</evidence>
<name>A0ABN6XBE7_9CELL</name>
<dbReference type="Proteomes" id="UP001321475">
    <property type="component" value="Chromosome"/>
</dbReference>
<dbReference type="RefSeq" id="WP_286219135.1">
    <property type="nucleotide sequence ID" value="NZ_AP027729.1"/>
</dbReference>
<accession>A0ABN6XBE7</accession>
<dbReference type="InterPro" id="IPR050490">
    <property type="entry name" value="Bact_solute-bd_prot1"/>
</dbReference>
<proteinExistence type="inferred from homology"/>
<sequence length="452" mass="47882">MNRSKLSAGLAGTALLVTLAACAPGSGTEEETTADAPSGEVSTDISDAGDVTLTVWDQEVRGGQDEQMSQLNDAFMEQYPNVTIDRNSQSFDDLATTLRLALTDEDPPDVVQSNNGRNTMGQFVADSQLVPLDDYADAYGWFDRFSPNTLQYSTYSEDAKTFGDGNLYGLPQVGEVVGVFYSKSKLDDLGVELPTDWTTFDDALATAKEAGEVPIQLGNIDQWPAIHVFGPVQGGSVDAEQIVDLGLGNSGASWTTPENVEAATTLQGWADAGYFNDGVNGTDYDAAWQNFADGEGVFLIGGSWLAADLGDAMQDDVGFFVPDTADGVPATTGGTGLPFAITSASENPDVAAAYIDFITSDDAMQVLADTDNLPVNDTAELAPDEGVLGDVFASFARVTDEGNLLPYLDYATPTFSDTLGQALQDLLDGRATPEEFTETLETDYSEFVSSNG</sequence>
<reference evidence="8" key="1">
    <citation type="journal article" date="2019" name="Int. J. Syst. Evol. Microbiol.">
        <title>The Global Catalogue of Microorganisms (GCM) 10K type strain sequencing project: providing services to taxonomists for standard genome sequencing and annotation.</title>
        <authorList>
            <consortium name="The Broad Institute Genomics Platform"/>
            <consortium name="The Broad Institute Genome Sequencing Center for Infectious Disease"/>
            <person name="Wu L."/>
            <person name="Ma J."/>
        </authorList>
    </citation>
    <scope>NUCLEOTIDE SEQUENCE [LARGE SCALE GENOMIC DNA]</scope>
    <source>
        <strain evidence="8">NBRC 108565</strain>
    </source>
</reference>
<evidence type="ECO:0000313" key="8">
    <source>
        <dbReference type="Proteomes" id="UP001321475"/>
    </source>
</evidence>
<comment type="similarity">
    <text evidence="2">Belongs to the bacterial solute-binding protein 1 family.</text>
</comment>
<protein>
    <submittedName>
        <fullName evidence="7">Sugar ABC transporter substrate-binding protein</fullName>
    </submittedName>
</protein>
<gene>
    <name evidence="7" type="ORF">GCM10025865_14130</name>
</gene>
<dbReference type="PANTHER" id="PTHR43649">
    <property type="entry name" value="ARABINOSE-BINDING PROTEIN-RELATED"/>
    <property type="match status" value="1"/>
</dbReference>
<evidence type="ECO:0000256" key="6">
    <source>
        <dbReference type="SAM" id="SignalP"/>
    </source>
</evidence>
<dbReference type="SUPFAM" id="SSF53850">
    <property type="entry name" value="Periplasmic binding protein-like II"/>
    <property type="match status" value="1"/>
</dbReference>
<comment type="subcellular location">
    <subcellularLocation>
        <location evidence="1">Cell envelope</location>
    </subcellularLocation>
</comment>
<evidence type="ECO:0000256" key="1">
    <source>
        <dbReference type="ARBA" id="ARBA00004196"/>
    </source>
</evidence>
<evidence type="ECO:0000313" key="7">
    <source>
        <dbReference type="EMBL" id="BDZ42114.1"/>
    </source>
</evidence>
<dbReference type="PANTHER" id="PTHR43649:SF31">
    <property type="entry name" value="SN-GLYCEROL-3-PHOSPHATE-BINDING PERIPLASMIC PROTEIN UGPB"/>
    <property type="match status" value="1"/>
</dbReference>
<evidence type="ECO:0000256" key="2">
    <source>
        <dbReference type="ARBA" id="ARBA00008520"/>
    </source>
</evidence>
<keyword evidence="4 6" id="KW-0732">Signal</keyword>
<organism evidence="7 8">
    <name type="scientific">Paraoerskovia sediminicola</name>
    <dbReference type="NCBI Taxonomy" id="1138587"/>
    <lineage>
        <taxon>Bacteria</taxon>
        <taxon>Bacillati</taxon>
        <taxon>Actinomycetota</taxon>
        <taxon>Actinomycetes</taxon>
        <taxon>Micrococcales</taxon>
        <taxon>Cellulomonadaceae</taxon>
        <taxon>Paraoerskovia</taxon>
    </lineage>
</organism>
<evidence type="ECO:0000256" key="4">
    <source>
        <dbReference type="ARBA" id="ARBA00022729"/>
    </source>
</evidence>
<dbReference type="PROSITE" id="PS51257">
    <property type="entry name" value="PROKAR_LIPOPROTEIN"/>
    <property type="match status" value="1"/>
</dbReference>
<dbReference type="Gene3D" id="3.40.190.10">
    <property type="entry name" value="Periplasmic binding protein-like II"/>
    <property type="match status" value="2"/>
</dbReference>
<evidence type="ECO:0000256" key="5">
    <source>
        <dbReference type="SAM" id="MobiDB-lite"/>
    </source>
</evidence>
<dbReference type="EMBL" id="AP027729">
    <property type="protein sequence ID" value="BDZ42114.1"/>
    <property type="molecule type" value="Genomic_DNA"/>
</dbReference>
<feature type="region of interest" description="Disordered" evidence="5">
    <location>
        <begin position="26"/>
        <end position="47"/>
    </location>
</feature>